<gene>
    <name evidence="1" type="ORF">HC352_03530</name>
</gene>
<proteinExistence type="predicted"/>
<accession>A0A6H2EKF8</accession>
<dbReference type="AlphaFoldDB" id="A0A6H2EKF8"/>
<dbReference type="Proteomes" id="UP000502298">
    <property type="component" value="Chromosome"/>
</dbReference>
<dbReference type="KEGG" id="arca:HC352_03530"/>
<name>A0A6H2EKF8_9ACTO</name>
<evidence type="ECO:0000313" key="1">
    <source>
        <dbReference type="EMBL" id="QJC21664.1"/>
    </source>
</evidence>
<keyword evidence="2" id="KW-1185">Reference proteome</keyword>
<evidence type="ECO:0000313" key="2">
    <source>
        <dbReference type="Proteomes" id="UP000502298"/>
    </source>
</evidence>
<protein>
    <submittedName>
        <fullName evidence="1">Oxidoreductase</fullName>
    </submittedName>
</protein>
<dbReference type="EMBL" id="CP050804">
    <property type="protein sequence ID" value="QJC21664.1"/>
    <property type="molecule type" value="Genomic_DNA"/>
</dbReference>
<organism evidence="1 2">
    <name type="scientific">Arcanobacterium buesumense</name>
    <dbReference type="NCBI Taxonomy" id="2722751"/>
    <lineage>
        <taxon>Bacteria</taxon>
        <taxon>Bacillati</taxon>
        <taxon>Actinomycetota</taxon>
        <taxon>Actinomycetes</taxon>
        <taxon>Actinomycetales</taxon>
        <taxon>Actinomycetaceae</taxon>
        <taxon>Arcanobacterium</taxon>
    </lineage>
</organism>
<sequence length="105" mass="12003">MAWFFKRSGSKSSKKARQETVAYLRDFCATRQGVEAYFELETPRDPSAILLVAEDGEWTRRKVPDIHAASELASELGIPLYDVARTGYPRSMREWNLNHPGASRR</sequence>
<reference evidence="1 2" key="1">
    <citation type="submission" date="2020-03" db="EMBL/GenBank/DDBJ databases">
        <title>Complete genome of Arcanobacterium buesumensis sp. nov. strain 2701.</title>
        <authorList>
            <person name="Borowiak M."/>
            <person name="Alssahen M."/>
            <person name="Laemmler C."/>
            <person name="Malorny B."/>
            <person name="Hassan A."/>
            <person name="Prenger-Berninghoff E."/>
            <person name="Ploetz M."/>
            <person name="Abdulmawjood A."/>
        </authorList>
    </citation>
    <scope>NUCLEOTIDE SEQUENCE [LARGE SCALE GENOMIC DNA]</scope>
    <source>
        <strain evidence="1 2">2701</strain>
    </source>
</reference>
<dbReference type="RefSeq" id="WP_168917604.1">
    <property type="nucleotide sequence ID" value="NZ_CP050804.1"/>
</dbReference>